<keyword evidence="8" id="KW-1185">Reference proteome</keyword>
<dbReference type="InterPro" id="IPR003591">
    <property type="entry name" value="Leu-rich_rpt_typical-subtyp"/>
</dbReference>
<dbReference type="CDD" id="cd00143">
    <property type="entry name" value="PP2Cc"/>
    <property type="match status" value="1"/>
</dbReference>
<dbReference type="Gene3D" id="3.60.40.10">
    <property type="entry name" value="PPM-type phosphatase domain"/>
    <property type="match status" value="1"/>
</dbReference>
<dbReference type="Pfam" id="PF00481">
    <property type="entry name" value="PP2C"/>
    <property type="match status" value="1"/>
</dbReference>
<dbReference type="SUPFAM" id="SSF52058">
    <property type="entry name" value="L domain-like"/>
    <property type="match status" value="3"/>
</dbReference>
<evidence type="ECO:0000256" key="2">
    <source>
        <dbReference type="ARBA" id="ARBA00022723"/>
    </source>
</evidence>
<dbReference type="InterPro" id="IPR001054">
    <property type="entry name" value="A/G_cyclase"/>
</dbReference>
<dbReference type="Gene3D" id="3.30.70.1230">
    <property type="entry name" value="Nucleotide cyclase"/>
    <property type="match status" value="1"/>
</dbReference>
<feature type="compositionally biased region" description="Basic and acidic residues" evidence="4">
    <location>
        <begin position="147"/>
        <end position="157"/>
    </location>
</feature>
<reference evidence="7 8" key="1">
    <citation type="submission" date="2024-01" db="EMBL/GenBank/DDBJ databases">
        <title>A draft genome for the cacao thread blight pathogen Marasmiellus scandens.</title>
        <authorList>
            <person name="Baruah I.K."/>
            <person name="Leung J."/>
            <person name="Bukari Y."/>
            <person name="Amoako-Attah I."/>
            <person name="Meinhardt L.W."/>
            <person name="Bailey B.A."/>
            <person name="Cohen S.P."/>
        </authorList>
    </citation>
    <scope>NUCLEOTIDE SEQUENCE [LARGE SCALE GENOMIC DNA]</scope>
    <source>
        <strain evidence="7 8">GH-19</strain>
    </source>
</reference>
<evidence type="ECO:0000259" key="6">
    <source>
        <dbReference type="PROSITE" id="PS51746"/>
    </source>
</evidence>
<evidence type="ECO:0000259" key="5">
    <source>
        <dbReference type="PROSITE" id="PS50125"/>
    </source>
</evidence>
<evidence type="ECO:0000256" key="3">
    <source>
        <dbReference type="ARBA" id="ARBA00022737"/>
    </source>
</evidence>
<organism evidence="7 8">
    <name type="scientific">Marasmiellus scandens</name>
    <dbReference type="NCBI Taxonomy" id="2682957"/>
    <lineage>
        <taxon>Eukaryota</taxon>
        <taxon>Fungi</taxon>
        <taxon>Dikarya</taxon>
        <taxon>Basidiomycota</taxon>
        <taxon>Agaricomycotina</taxon>
        <taxon>Agaricomycetes</taxon>
        <taxon>Agaricomycetidae</taxon>
        <taxon>Agaricales</taxon>
        <taxon>Marasmiineae</taxon>
        <taxon>Omphalotaceae</taxon>
        <taxon>Marasmiellus</taxon>
    </lineage>
</organism>
<dbReference type="InterPro" id="IPR055071">
    <property type="entry name" value="RA_PHLPP-like"/>
</dbReference>
<dbReference type="SUPFAM" id="SSF55073">
    <property type="entry name" value="Nucleotide cyclase"/>
    <property type="match status" value="1"/>
</dbReference>
<gene>
    <name evidence="7" type="primary">CYR1_3</name>
    <name evidence="7" type="ORF">VKT23_013539</name>
</gene>
<dbReference type="InterPro" id="IPR001611">
    <property type="entry name" value="Leu-rich_rpt"/>
</dbReference>
<sequence>MSEVKSAQELMMQLRAEDVVDESRLARAGAPRIDVEASRKIVITPWEELSPTLPPSPPATKSKSSFSKMSFSNLRGSQSTLNSSRPSLSSYYPSQSTLTVSEPFPEEYPYSYSSSSLPKREIRKSKSSFFPKQLSNILPGRSKHRLRVDTYDIEHPSLRPKTPPLPDKYFSSSERRRKISRQGGSFSQPQSPSYRDSQIVLDTNTDDMEGIVDLTALSSSSHTASGSTSPSSVPDSSSYSQSLSDHSISSTLHSAANEFHRFHDPFGPSVPKAFSLEASKRHAMVDQNRKVSPTTIVPPKPPLLTIPQRSGRPHGPSDNGGVNQIWTAPESWKVQPEVETPGEEGNGSSEEDFFSHPRPFGSSEWPPGSDSATTHTLNSMFSQDGSETCVSAADEFGKFFDDESLDLASVKEVTPRKGTDARSIRSPTNLYKSPSSSTVTLTKRQPPQSKSFRLKVFRGDKSFHIVTLGVQINVTELTQKLTQKQSGKQSEKRAEKRAEKLDANLLPGDERMHRLYLVERGKERMLTPFERPVEIVKRRLEWAGYDMKDGNELLGPDGLSFLLKFVYKTQLLGPTDMPLEITDFERVDLSGRSLRTIPIVLHHHADQIVTLYLSGNPMLEIPLDFIQSCTTLKDLRLSNMAMKKVPRSVQACATLSRLDISSNRIADLEETYLERITGLTTLLIRNNRLKNLPWHFPRLRSLVTLNLSSNKFQTLPIVVCELENLRDLDISFNMLYELPRDIGRLTKLEHLVMVGNQISKLPDDCNRLVNLRRLDCRWNSIKDLNVITMLPKLEKLSADHNSLHELGLSLGPNVSIIDASRNEITRLSFIPGPIGRAPYSLISLDISHAKLSTLDDAAIAQLTSLRTLRLDHNAFRFIPESIGTLKWLETLSCSYNQIETLPSVVGKLKKLEVLEIHNNSLTELPITLWDCDSLRKINATSNLISSWQHPPLPPLSGPGDSLSPIASPRQFAERKASLASQMSNSSSHMSLPPLAHSLEKLYLGENHIADDLVSHLMLLRELKVLNLSFNEIQELPFYFFRSFSRLEELYLSGNKLTTIPTEDLPKLKHLTTLFLNGNKLQNLPQELGKVVSLKVLDVGSNSLKYNINNWEFDWNWNFNKNLRYLNLSGNKKLQIKSDTSVSGGRRHSRSFSLTQHALAGFGELTQLRVLGLMDVTITTTGQNVEIPDETDDRRVRSSESTVLGMAYGIADTLGKNSYLNMLDLVHAFPDRPGQAVFAMFGKSVPWKTLPARASGNRIPKFLRDHFIAVFRTQLADPQLKASDALRRSFLKLNYELHNNLFNTRKDASVEPLVRRGGASGIVLYFDKPKRTMFVANVGDALAVVSRGGIARPVSRKHDPYDEQELLRIKAAEGWISPTGLVNDEVDVSRSFGFFHIPYVINAQPSIVEWNLSELDEFVIVGAPSLWQYVSFQTAVDIARRESDPMIASQKLRDFALSYGAEGTTMIMVISVADLFKPDESRTPKVSLADTTHIFKALPRLPKDDIQDRVVQRLQDPVPPPVGHLALVFTDIRNSTHLWDVNRGMNTAWRLHNNLLRRLLRFCGGYEVKTEGDAFMCAFSTTLAAVWWCLSVQAELLNESWPLELLECEDGKPIYHPLDGRVIAKGISVRMGIHCGSPLCETDPVNHRMDYFGPMVNRAARVNGHAAGGQIMCSADVMREIHAKVLGDGPLTPYSENQPLQAIEGIRQIGLSHFAVGEVKLKGLELPEMISVIYPEALAYRHEIQEYLAAPSDWTSSRVQFNVSQTRQLGMVCLRLEALASSRIFREISERKISVQTSVDAEQEEEEDSLYLYGDPNMLLPVLNDKSSEMEMTLALDVLAGRIENAVSKLKEMSGNSSLKNSLSAALRGESSLDERTLQSILDLLDSF</sequence>
<dbReference type="PROSITE" id="PS51746">
    <property type="entry name" value="PPM_2"/>
    <property type="match status" value="1"/>
</dbReference>
<keyword evidence="1" id="KW-0433">Leucine-rich repeat</keyword>
<dbReference type="InterPro" id="IPR032675">
    <property type="entry name" value="LRR_dom_sf"/>
</dbReference>
<dbReference type="Proteomes" id="UP001498398">
    <property type="component" value="Unassembled WGS sequence"/>
</dbReference>
<feature type="domain" description="Guanylate cyclase" evidence="5">
    <location>
        <begin position="1525"/>
        <end position="1662"/>
    </location>
</feature>
<feature type="region of interest" description="Disordered" evidence="4">
    <location>
        <begin position="46"/>
        <end position="120"/>
    </location>
</feature>
<dbReference type="Pfam" id="PF13855">
    <property type="entry name" value="LRR_8"/>
    <property type="match status" value="1"/>
</dbReference>
<dbReference type="InterPro" id="IPR036457">
    <property type="entry name" value="PPM-type-like_dom_sf"/>
</dbReference>
<dbReference type="SMART" id="SM00369">
    <property type="entry name" value="LRR_TYP"/>
    <property type="match status" value="9"/>
</dbReference>
<dbReference type="EMBL" id="JBANRG010000037">
    <property type="protein sequence ID" value="KAK7448809.1"/>
    <property type="molecule type" value="Genomic_DNA"/>
</dbReference>
<name>A0ABR1J3A6_9AGAR</name>
<dbReference type="InterPro" id="IPR050216">
    <property type="entry name" value="LRR_domain-containing"/>
</dbReference>
<evidence type="ECO:0000256" key="1">
    <source>
        <dbReference type="ARBA" id="ARBA00022614"/>
    </source>
</evidence>
<dbReference type="PANTHER" id="PTHR48051:SF1">
    <property type="entry name" value="RAS SUPPRESSOR PROTEIN 1"/>
    <property type="match status" value="1"/>
</dbReference>
<keyword evidence="2" id="KW-0479">Metal-binding</keyword>
<dbReference type="Gene3D" id="3.80.10.10">
    <property type="entry name" value="Ribonuclease Inhibitor"/>
    <property type="match status" value="3"/>
</dbReference>
<feature type="compositionally biased region" description="Polar residues" evidence="4">
    <location>
        <begin position="425"/>
        <end position="446"/>
    </location>
</feature>
<dbReference type="Pfam" id="PF00211">
    <property type="entry name" value="Guanylate_cyc"/>
    <property type="match status" value="1"/>
</dbReference>
<dbReference type="SMART" id="SM00365">
    <property type="entry name" value="LRR_SD22"/>
    <property type="match status" value="5"/>
</dbReference>
<dbReference type="InterPro" id="IPR001932">
    <property type="entry name" value="PPM-type_phosphatase-like_dom"/>
</dbReference>
<keyword evidence="3" id="KW-0677">Repeat</keyword>
<feature type="domain" description="PPM-type phosphatase" evidence="6">
    <location>
        <begin position="1206"/>
        <end position="1471"/>
    </location>
</feature>
<keyword evidence="7" id="KW-0456">Lyase</keyword>
<dbReference type="PROSITE" id="PS50125">
    <property type="entry name" value="GUANYLATE_CYCLASE_2"/>
    <property type="match status" value="1"/>
</dbReference>
<dbReference type="SUPFAM" id="SSF81606">
    <property type="entry name" value="PP2C-like"/>
    <property type="match status" value="1"/>
</dbReference>
<feature type="compositionally biased region" description="Low complexity" evidence="4">
    <location>
        <begin position="181"/>
        <end position="193"/>
    </location>
</feature>
<dbReference type="EC" id="4.6.1.1" evidence="7"/>
<evidence type="ECO:0000313" key="8">
    <source>
        <dbReference type="Proteomes" id="UP001498398"/>
    </source>
</evidence>
<dbReference type="SMART" id="SM00332">
    <property type="entry name" value="PP2Cc"/>
    <property type="match status" value="1"/>
</dbReference>
<dbReference type="GO" id="GO:0004016">
    <property type="term" value="F:adenylate cyclase activity"/>
    <property type="evidence" value="ECO:0007669"/>
    <property type="project" value="UniProtKB-EC"/>
</dbReference>
<dbReference type="SMART" id="SM00364">
    <property type="entry name" value="LRR_BAC"/>
    <property type="match status" value="10"/>
</dbReference>
<comment type="caution">
    <text evidence="7">The sequence shown here is derived from an EMBL/GenBank/DDBJ whole genome shotgun (WGS) entry which is preliminary data.</text>
</comment>
<dbReference type="PROSITE" id="PS51450">
    <property type="entry name" value="LRR"/>
    <property type="match status" value="2"/>
</dbReference>
<accession>A0ABR1J3A6</accession>
<dbReference type="Pfam" id="PF23010">
    <property type="entry name" value="RA_3"/>
    <property type="match status" value="1"/>
</dbReference>
<feature type="region of interest" description="Disordered" evidence="4">
    <location>
        <begin position="133"/>
        <end position="197"/>
    </location>
</feature>
<evidence type="ECO:0000313" key="7">
    <source>
        <dbReference type="EMBL" id="KAK7448809.1"/>
    </source>
</evidence>
<feature type="region of interest" description="Disordered" evidence="4">
    <location>
        <begin position="292"/>
        <end position="318"/>
    </location>
</feature>
<proteinExistence type="predicted"/>
<dbReference type="InterPro" id="IPR029787">
    <property type="entry name" value="Nucleotide_cyclase"/>
</dbReference>
<feature type="region of interest" description="Disordered" evidence="4">
    <location>
        <begin position="416"/>
        <end position="446"/>
    </location>
</feature>
<dbReference type="CDD" id="cd07302">
    <property type="entry name" value="CHD"/>
    <property type="match status" value="1"/>
</dbReference>
<dbReference type="PANTHER" id="PTHR48051">
    <property type="match status" value="1"/>
</dbReference>
<dbReference type="InterPro" id="IPR055414">
    <property type="entry name" value="LRR_R13L4/SHOC2-like"/>
</dbReference>
<evidence type="ECO:0000256" key="4">
    <source>
        <dbReference type="SAM" id="MobiDB-lite"/>
    </source>
</evidence>
<protein>
    <submittedName>
        <fullName evidence="7">Cysteinyl-tRNA synthetase</fullName>
        <ecNumber evidence="7">4.6.1.1</ecNumber>
    </submittedName>
</protein>
<dbReference type="SMART" id="SM00044">
    <property type="entry name" value="CYCc"/>
    <property type="match status" value="1"/>
</dbReference>
<dbReference type="Pfam" id="PF23598">
    <property type="entry name" value="LRR_14"/>
    <property type="match status" value="2"/>
</dbReference>
<feature type="compositionally biased region" description="Low complexity" evidence="4">
    <location>
        <begin position="59"/>
        <end position="116"/>
    </location>
</feature>
<feature type="region of interest" description="Disordered" evidence="4">
    <location>
        <begin position="217"/>
        <end position="244"/>
    </location>
</feature>
<feature type="region of interest" description="Disordered" evidence="4">
    <location>
        <begin position="337"/>
        <end position="372"/>
    </location>
</feature>